<comment type="similarity">
    <text evidence="1">Belongs to the TCP11 family.</text>
</comment>
<organism evidence="3">
    <name type="scientific">Psilocybe cubensis</name>
    <name type="common">Psychedelic mushroom</name>
    <name type="synonym">Stropharia cubensis</name>
    <dbReference type="NCBI Taxonomy" id="181762"/>
    <lineage>
        <taxon>Eukaryota</taxon>
        <taxon>Fungi</taxon>
        <taxon>Dikarya</taxon>
        <taxon>Basidiomycota</taxon>
        <taxon>Agaricomycotina</taxon>
        <taxon>Agaricomycetes</taxon>
        <taxon>Agaricomycetidae</taxon>
        <taxon>Agaricales</taxon>
        <taxon>Agaricineae</taxon>
        <taxon>Strophariaceae</taxon>
        <taxon>Psilocybe</taxon>
    </lineage>
</organism>
<dbReference type="GO" id="GO:0007165">
    <property type="term" value="P:signal transduction"/>
    <property type="evidence" value="ECO:0007669"/>
    <property type="project" value="TreeGrafter"/>
</dbReference>
<reference evidence="3" key="1">
    <citation type="submission" date="2021-02" db="EMBL/GenBank/DDBJ databases">
        <title>Psilocybe cubensis genome.</title>
        <authorList>
            <person name="Mckernan K.J."/>
            <person name="Crawford S."/>
            <person name="Trippe A."/>
            <person name="Kane L.T."/>
            <person name="Mclaughlin S."/>
        </authorList>
    </citation>
    <scope>NUCLEOTIDE SEQUENCE [LARGE SCALE GENOMIC DNA]</scope>
    <source>
        <strain evidence="3">MGC-MH-2018</strain>
    </source>
</reference>
<feature type="region of interest" description="Disordered" evidence="2">
    <location>
        <begin position="301"/>
        <end position="326"/>
    </location>
</feature>
<sequence length="580" mass="65095">MSVHDHIFVRNAPFSNLPPELLDALNQTYFLHLLVTEPHKVIPPGKSLLSMMTRAKLQVPENAQNQHKHAHIEHRVKEVAHMAFWNEALELLSSPIPSIQIPRIRKLYLDLHESLVTLFPPNHHVLTSLSLPFPPTSSPLLSTLSFLAELVSALRQRCAPVRDAEVDILLESLSNPPQIITPLDGVAHSSTSSTASLAQFVIEKFKIILKLAENMKSDLNAFVFGTMTEDQLQGILLTEVKARERDLVLRIWGGKDVVRGKWRTWISDIPSTNPGIPVEHIWIKKLFQALESDRPIFCTLPSATPSRSADGQPLDNSETDEHPTQQKMNELPPQLFFSAPLFLYVQNCIQAIVISAVLRSLTRLSAPIPSRNTNPTLAQGAPPSEDNDFMMRIWTLLKGEIDEEHGNSHNNSEADQDLGEHTKVSNLAEEVIHARRQFLQRSPTSPELSTAEEQRLRDAVGRTLSYTDPVFQLLRKRLMNALQTQILSLSSSHTPIKTIPIKMQTGHNLLEERAGKRPRLNSPHSALPSTNSYLSREINWTTEARISGFDNVVLQQAIMEVLRKIVDAVGWVEGVWGDIV</sequence>
<dbReference type="InterPro" id="IPR008862">
    <property type="entry name" value="Tcp11"/>
</dbReference>
<gene>
    <name evidence="3" type="ORF">JR316_002370</name>
</gene>
<proteinExistence type="inferred from homology"/>
<evidence type="ECO:0000256" key="1">
    <source>
        <dbReference type="ARBA" id="ARBA00010954"/>
    </source>
</evidence>
<accession>A0A8H7Y4V9</accession>
<name>A0A8H7Y4V9_PSICU</name>
<dbReference type="PANTHER" id="PTHR12832:SF11">
    <property type="entry name" value="LD23868P"/>
    <property type="match status" value="1"/>
</dbReference>
<dbReference type="PANTHER" id="PTHR12832">
    <property type="entry name" value="TESTIS-SPECIFIC PROTEIN PBS13 T-COMPLEX 11"/>
    <property type="match status" value="1"/>
</dbReference>
<evidence type="ECO:0000313" key="3">
    <source>
        <dbReference type="EMBL" id="KAG5172867.1"/>
    </source>
</evidence>
<dbReference type="AlphaFoldDB" id="A0A8H7Y4V9"/>
<protein>
    <submittedName>
        <fullName evidence="3">Uncharacterized protein</fullName>
    </submittedName>
</protein>
<dbReference type="Pfam" id="PF05794">
    <property type="entry name" value="Tcp11"/>
    <property type="match status" value="2"/>
</dbReference>
<dbReference type="EMBL" id="JAFIQS010000002">
    <property type="protein sequence ID" value="KAG5172867.1"/>
    <property type="molecule type" value="Genomic_DNA"/>
</dbReference>
<evidence type="ECO:0000256" key="2">
    <source>
        <dbReference type="SAM" id="MobiDB-lite"/>
    </source>
</evidence>
<comment type="caution">
    <text evidence="3">The sequence shown here is derived from an EMBL/GenBank/DDBJ whole genome shotgun (WGS) entry which is preliminary data.</text>
</comment>